<evidence type="ECO:0000256" key="1">
    <source>
        <dbReference type="ARBA" id="ARBA00012937"/>
    </source>
</evidence>
<evidence type="ECO:0000256" key="4">
    <source>
        <dbReference type="ARBA" id="ARBA00022840"/>
    </source>
</evidence>
<dbReference type="SUPFAM" id="SSF55931">
    <property type="entry name" value="Glutamine synthetase/guanido kinase"/>
    <property type="match status" value="1"/>
</dbReference>
<feature type="domain" description="GS catalytic" evidence="6">
    <location>
        <begin position="1"/>
        <end position="81"/>
    </location>
</feature>
<name>A0A815V6R1_9BILA</name>
<dbReference type="PANTHER" id="PTHR20852">
    <property type="entry name" value="GLUTAMINE SYNTHETASE"/>
    <property type="match status" value="1"/>
</dbReference>
<keyword evidence="2" id="KW-0436">Ligase</keyword>
<proteinExistence type="inferred from homology"/>
<evidence type="ECO:0000256" key="5">
    <source>
        <dbReference type="PROSITE-ProRule" id="PRU01331"/>
    </source>
</evidence>
<dbReference type="Proteomes" id="UP000663829">
    <property type="component" value="Unassembled WGS sequence"/>
</dbReference>
<dbReference type="OrthoDB" id="1936100at2759"/>
<keyword evidence="3" id="KW-0547">Nucleotide-binding</keyword>
<dbReference type="InterPro" id="IPR014746">
    <property type="entry name" value="Gln_synth/guanido_kin_cat_dom"/>
</dbReference>
<evidence type="ECO:0000259" key="6">
    <source>
        <dbReference type="PROSITE" id="PS51987"/>
    </source>
</evidence>
<evidence type="ECO:0000313" key="9">
    <source>
        <dbReference type="Proteomes" id="UP000663829"/>
    </source>
</evidence>
<dbReference type="Gene3D" id="3.30.590.10">
    <property type="entry name" value="Glutamine synthetase/guanido kinase, catalytic domain"/>
    <property type="match status" value="1"/>
</dbReference>
<dbReference type="GO" id="GO:0005737">
    <property type="term" value="C:cytoplasm"/>
    <property type="evidence" value="ECO:0007669"/>
    <property type="project" value="TreeGrafter"/>
</dbReference>
<dbReference type="InterPro" id="IPR050292">
    <property type="entry name" value="Glutamine_Synthetase"/>
</dbReference>
<organism evidence="7 9">
    <name type="scientific">Didymodactylos carnosus</name>
    <dbReference type="NCBI Taxonomy" id="1234261"/>
    <lineage>
        <taxon>Eukaryota</taxon>
        <taxon>Metazoa</taxon>
        <taxon>Spiralia</taxon>
        <taxon>Gnathifera</taxon>
        <taxon>Rotifera</taxon>
        <taxon>Eurotatoria</taxon>
        <taxon>Bdelloidea</taxon>
        <taxon>Philodinida</taxon>
        <taxon>Philodinidae</taxon>
        <taxon>Didymodactylos</taxon>
    </lineage>
</organism>
<dbReference type="EC" id="6.3.1.2" evidence="1"/>
<evidence type="ECO:0000313" key="8">
    <source>
        <dbReference type="EMBL" id="CAF4391394.1"/>
    </source>
</evidence>
<comment type="similarity">
    <text evidence="5">Belongs to the glutamine synthetase family.</text>
</comment>
<gene>
    <name evidence="7" type="ORF">GPM918_LOCUS38107</name>
    <name evidence="8" type="ORF">SRO942_LOCUS38907</name>
</gene>
<dbReference type="GO" id="GO:0004356">
    <property type="term" value="F:glutamine synthetase activity"/>
    <property type="evidence" value="ECO:0007669"/>
    <property type="project" value="UniProtKB-EC"/>
</dbReference>
<dbReference type="AlphaFoldDB" id="A0A815V6R1"/>
<protein>
    <recommendedName>
        <fullName evidence="1">glutamine synthetase</fullName>
        <ecNumber evidence="1">6.3.1.2</ecNumber>
    </recommendedName>
</protein>
<evidence type="ECO:0000256" key="3">
    <source>
        <dbReference type="ARBA" id="ARBA00022741"/>
    </source>
</evidence>
<comment type="caution">
    <text evidence="7">The sequence shown here is derived from an EMBL/GenBank/DDBJ whole genome shotgun (WGS) entry which is preliminary data.</text>
</comment>
<dbReference type="InterPro" id="IPR008146">
    <property type="entry name" value="Gln_synth_cat_dom"/>
</dbReference>
<dbReference type="EMBL" id="CAJOBC010090474">
    <property type="protein sequence ID" value="CAF4391394.1"/>
    <property type="molecule type" value="Genomic_DNA"/>
</dbReference>
<reference evidence="7" key="1">
    <citation type="submission" date="2021-02" db="EMBL/GenBank/DDBJ databases">
        <authorList>
            <person name="Nowell W R."/>
        </authorList>
    </citation>
    <scope>NUCLEOTIDE SEQUENCE</scope>
</reference>
<dbReference type="PROSITE" id="PS51987">
    <property type="entry name" value="GS_CATALYTIC"/>
    <property type="match status" value="1"/>
</dbReference>
<accession>A0A815V6R1</accession>
<dbReference type="GO" id="GO:0006542">
    <property type="term" value="P:glutamine biosynthetic process"/>
    <property type="evidence" value="ECO:0007669"/>
    <property type="project" value="TreeGrafter"/>
</dbReference>
<keyword evidence="9" id="KW-1185">Reference proteome</keyword>
<sequence>MRKSRGIHFDNTRRLTGKHETTSYKSFSSGIALQPVSIRIPRQVDEDQYEYYEDRRPTTNYDPYVVTDILVKTAYLDHTGE</sequence>
<dbReference type="Proteomes" id="UP000681722">
    <property type="component" value="Unassembled WGS sequence"/>
</dbReference>
<dbReference type="GO" id="GO:0005524">
    <property type="term" value="F:ATP binding"/>
    <property type="evidence" value="ECO:0007669"/>
    <property type="project" value="UniProtKB-KW"/>
</dbReference>
<keyword evidence="4" id="KW-0067">ATP-binding</keyword>
<dbReference type="EMBL" id="CAJNOQ010024887">
    <property type="protein sequence ID" value="CAF1531983.1"/>
    <property type="molecule type" value="Genomic_DNA"/>
</dbReference>
<evidence type="ECO:0000256" key="2">
    <source>
        <dbReference type="ARBA" id="ARBA00022598"/>
    </source>
</evidence>
<dbReference type="PANTHER" id="PTHR20852:SF57">
    <property type="entry name" value="GLUTAMINE SYNTHETASE 2 CYTOPLASMIC"/>
    <property type="match status" value="1"/>
</dbReference>
<evidence type="ECO:0000313" key="7">
    <source>
        <dbReference type="EMBL" id="CAF1531983.1"/>
    </source>
</evidence>